<dbReference type="GO" id="GO:0008443">
    <property type="term" value="F:phosphofructokinase activity"/>
    <property type="evidence" value="ECO:0007669"/>
    <property type="project" value="TreeGrafter"/>
</dbReference>
<keyword evidence="5" id="KW-0067">ATP-binding</keyword>
<feature type="region of interest" description="Disordered" evidence="6">
    <location>
        <begin position="324"/>
        <end position="383"/>
    </location>
</feature>
<dbReference type="NCBIfam" id="TIGR03168">
    <property type="entry name" value="1-PFK"/>
    <property type="match status" value="1"/>
</dbReference>
<dbReference type="Proteomes" id="UP000640052">
    <property type="component" value="Unassembled WGS sequence"/>
</dbReference>
<reference evidence="8" key="1">
    <citation type="submission" date="2021-01" db="EMBL/GenBank/DDBJ databases">
        <title>Whole genome shotgun sequence of Acrocarpospora phusangensis NBRC 108782.</title>
        <authorList>
            <person name="Komaki H."/>
            <person name="Tamura T."/>
        </authorList>
    </citation>
    <scope>NUCLEOTIDE SEQUENCE</scope>
    <source>
        <strain evidence="8">NBRC 108782</strain>
    </source>
</reference>
<dbReference type="CDD" id="cd01164">
    <property type="entry name" value="FruK_PfkB_like"/>
    <property type="match status" value="1"/>
</dbReference>
<organism evidence="8 9">
    <name type="scientific">Acrocarpospora phusangensis</name>
    <dbReference type="NCBI Taxonomy" id="1070424"/>
    <lineage>
        <taxon>Bacteria</taxon>
        <taxon>Bacillati</taxon>
        <taxon>Actinomycetota</taxon>
        <taxon>Actinomycetes</taxon>
        <taxon>Streptosporangiales</taxon>
        <taxon>Streptosporangiaceae</taxon>
        <taxon>Acrocarpospora</taxon>
    </lineage>
</organism>
<keyword evidence="3" id="KW-0547">Nucleotide-binding</keyword>
<evidence type="ECO:0000256" key="5">
    <source>
        <dbReference type="ARBA" id="ARBA00022840"/>
    </source>
</evidence>
<evidence type="ECO:0000256" key="2">
    <source>
        <dbReference type="ARBA" id="ARBA00022679"/>
    </source>
</evidence>
<keyword evidence="2" id="KW-0808">Transferase</keyword>
<dbReference type="AlphaFoldDB" id="A0A919QG05"/>
<evidence type="ECO:0000256" key="1">
    <source>
        <dbReference type="ARBA" id="ARBA00010688"/>
    </source>
</evidence>
<dbReference type="SUPFAM" id="SSF53613">
    <property type="entry name" value="Ribokinase-like"/>
    <property type="match status" value="1"/>
</dbReference>
<comment type="caution">
    <text evidence="8">The sequence shown here is derived from an EMBL/GenBank/DDBJ whole genome shotgun (WGS) entry which is preliminary data.</text>
</comment>
<dbReference type="Pfam" id="PF00294">
    <property type="entry name" value="PfkB"/>
    <property type="match status" value="1"/>
</dbReference>
<protein>
    <submittedName>
        <fullName evidence="8">1-phosphofructokinase</fullName>
    </submittedName>
</protein>
<sequence length="383" mass="38479">MILTLTLNPSLDRTIEVDSLTRGTVIRAATAHLDPGGKGVNVSRALLANGITSCAVIPYGGDEGRRLVDLLFDEGLDMITVPVTGATRSNVTIAEPDGTVTKINEPGTALSPGELDAVADAVLKAAHSADWVVASGSLPPGVPTDVYARLCARFAAAGILVAVDTSGPALRQAIAASPALVKPNREELAEATGAPISSLGDAVGAALTLREQGARAVLASLGADGAILLTGGDGTDGGTDGGTGDGTVRAWYGHAPVPEPRSTVGAGDAMLAGLLAAGGPAGGGAALAEAVAWATAAVGLPGSRMPVASDIRRDTVTVQEIDVRRAGVRRPGHGEPGRDREAGHAEPGSDREAAPADSRDDREPGASREPRELDLTKPLRSGG</sequence>
<accession>A0A919QG05</accession>
<keyword evidence="9" id="KW-1185">Reference proteome</keyword>
<dbReference type="PANTHER" id="PTHR46566">
    <property type="entry name" value="1-PHOSPHOFRUCTOKINASE-RELATED"/>
    <property type="match status" value="1"/>
</dbReference>
<evidence type="ECO:0000313" key="9">
    <source>
        <dbReference type="Proteomes" id="UP000640052"/>
    </source>
</evidence>
<dbReference type="PROSITE" id="PS00584">
    <property type="entry name" value="PFKB_KINASES_2"/>
    <property type="match status" value="1"/>
</dbReference>
<feature type="domain" description="Carbohydrate kinase PfkB" evidence="7">
    <location>
        <begin position="7"/>
        <end position="296"/>
    </location>
</feature>
<dbReference type="InterPro" id="IPR017583">
    <property type="entry name" value="Tagatose/fructose_Pkinase"/>
</dbReference>
<evidence type="ECO:0000256" key="4">
    <source>
        <dbReference type="ARBA" id="ARBA00022777"/>
    </source>
</evidence>
<dbReference type="PANTHER" id="PTHR46566:SF5">
    <property type="entry name" value="1-PHOSPHOFRUCTOKINASE"/>
    <property type="match status" value="1"/>
</dbReference>
<dbReference type="RefSeq" id="WP_204044741.1">
    <property type="nucleotide sequence ID" value="NZ_BOOA01000072.1"/>
</dbReference>
<proteinExistence type="inferred from homology"/>
<comment type="similarity">
    <text evidence="1">Belongs to the carbohydrate kinase PfkB family.</text>
</comment>
<keyword evidence="4" id="KW-0418">Kinase</keyword>
<name>A0A919QG05_9ACTN</name>
<dbReference type="GO" id="GO:0005524">
    <property type="term" value="F:ATP binding"/>
    <property type="evidence" value="ECO:0007669"/>
    <property type="project" value="UniProtKB-KW"/>
</dbReference>
<feature type="compositionally biased region" description="Basic and acidic residues" evidence="6">
    <location>
        <begin position="332"/>
        <end position="377"/>
    </location>
</feature>
<evidence type="ECO:0000256" key="3">
    <source>
        <dbReference type="ARBA" id="ARBA00022741"/>
    </source>
</evidence>
<dbReference type="InterPro" id="IPR029056">
    <property type="entry name" value="Ribokinase-like"/>
</dbReference>
<gene>
    <name evidence="8" type="ORF">Aph01nite_64130</name>
</gene>
<dbReference type="InterPro" id="IPR002173">
    <property type="entry name" value="Carboh/pur_kinase_PfkB_CS"/>
</dbReference>
<dbReference type="GO" id="GO:0005829">
    <property type="term" value="C:cytosol"/>
    <property type="evidence" value="ECO:0007669"/>
    <property type="project" value="TreeGrafter"/>
</dbReference>
<dbReference type="InterPro" id="IPR011611">
    <property type="entry name" value="PfkB_dom"/>
</dbReference>
<evidence type="ECO:0000259" key="7">
    <source>
        <dbReference type="Pfam" id="PF00294"/>
    </source>
</evidence>
<dbReference type="Gene3D" id="3.40.1190.20">
    <property type="match status" value="1"/>
</dbReference>
<dbReference type="EMBL" id="BOOA01000072">
    <property type="protein sequence ID" value="GIH28103.1"/>
    <property type="molecule type" value="Genomic_DNA"/>
</dbReference>
<evidence type="ECO:0000313" key="8">
    <source>
        <dbReference type="EMBL" id="GIH28103.1"/>
    </source>
</evidence>
<evidence type="ECO:0000256" key="6">
    <source>
        <dbReference type="SAM" id="MobiDB-lite"/>
    </source>
</evidence>